<dbReference type="OrthoDB" id="8970543at2"/>
<dbReference type="PANTHER" id="PTHR42928:SF5">
    <property type="entry name" value="BLR1237 PROTEIN"/>
    <property type="match status" value="1"/>
</dbReference>
<protein>
    <submittedName>
        <fullName evidence="3">Tripartite-type tricarboxylate transporter, receptor component TctC</fullName>
    </submittedName>
</protein>
<keyword evidence="2" id="KW-0732">Signal</keyword>
<dbReference type="CDD" id="cd07012">
    <property type="entry name" value="PBP2_Bug_TTT"/>
    <property type="match status" value="1"/>
</dbReference>
<gene>
    <name evidence="3" type="ORF">SAMN04488050_11326</name>
</gene>
<feature type="chain" id="PRO_5011648112" evidence="2">
    <location>
        <begin position="23"/>
        <end position="320"/>
    </location>
</feature>
<evidence type="ECO:0000256" key="2">
    <source>
        <dbReference type="SAM" id="SignalP"/>
    </source>
</evidence>
<dbReference type="InterPro" id="IPR042100">
    <property type="entry name" value="Bug_dom1"/>
</dbReference>
<keyword evidence="4" id="KW-1185">Reference proteome</keyword>
<dbReference type="SUPFAM" id="SSF53850">
    <property type="entry name" value="Periplasmic binding protein-like II"/>
    <property type="match status" value="1"/>
</dbReference>
<reference evidence="4" key="1">
    <citation type="submission" date="2016-10" db="EMBL/GenBank/DDBJ databases">
        <authorList>
            <person name="Varghese N."/>
            <person name="Submissions S."/>
        </authorList>
    </citation>
    <scope>NUCLEOTIDE SEQUENCE [LARGE SCALE GENOMIC DNA]</scope>
    <source>
        <strain evidence="4">DSM 26894</strain>
    </source>
</reference>
<feature type="signal peptide" evidence="2">
    <location>
        <begin position="1"/>
        <end position="22"/>
    </location>
</feature>
<dbReference type="PANTHER" id="PTHR42928">
    <property type="entry name" value="TRICARBOXYLATE-BINDING PROTEIN"/>
    <property type="match status" value="1"/>
</dbReference>
<organism evidence="3 4">
    <name type="scientific">Alloyangia pacifica</name>
    <dbReference type="NCBI Taxonomy" id="311180"/>
    <lineage>
        <taxon>Bacteria</taxon>
        <taxon>Pseudomonadati</taxon>
        <taxon>Pseudomonadota</taxon>
        <taxon>Alphaproteobacteria</taxon>
        <taxon>Rhodobacterales</taxon>
        <taxon>Roseobacteraceae</taxon>
        <taxon>Alloyangia</taxon>
    </lineage>
</organism>
<accession>A0A1I6VV90</accession>
<dbReference type="Proteomes" id="UP000199392">
    <property type="component" value="Unassembled WGS sequence"/>
</dbReference>
<dbReference type="InterPro" id="IPR005064">
    <property type="entry name" value="BUG"/>
</dbReference>
<evidence type="ECO:0000313" key="4">
    <source>
        <dbReference type="Proteomes" id="UP000199392"/>
    </source>
</evidence>
<evidence type="ECO:0000256" key="1">
    <source>
        <dbReference type="ARBA" id="ARBA00006987"/>
    </source>
</evidence>
<dbReference type="STRING" id="311180.SAMN04488050_11326"/>
<dbReference type="EMBL" id="FOZW01000013">
    <property type="protein sequence ID" value="SFT17628.1"/>
    <property type="molecule type" value="Genomic_DNA"/>
</dbReference>
<dbReference type="Gene3D" id="3.40.190.150">
    <property type="entry name" value="Bordetella uptake gene, domain 1"/>
    <property type="match status" value="1"/>
</dbReference>
<evidence type="ECO:0000313" key="3">
    <source>
        <dbReference type="EMBL" id="SFT17628.1"/>
    </source>
</evidence>
<dbReference type="AlphaFoldDB" id="A0A1I6VV90"/>
<dbReference type="Pfam" id="PF03401">
    <property type="entry name" value="TctC"/>
    <property type="match status" value="1"/>
</dbReference>
<keyword evidence="3" id="KW-0675">Receptor</keyword>
<dbReference type="Gene3D" id="3.40.190.10">
    <property type="entry name" value="Periplasmic binding protein-like II"/>
    <property type="match status" value="1"/>
</dbReference>
<comment type="similarity">
    <text evidence="1">Belongs to the UPF0065 (bug) family.</text>
</comment>
<proteinExistence type="inferred from homology"/>
<name>A0A1I6VV90_9RHOB</name>
<sequence>MTLRNTAAALGLALTSAGAVWAEDWPDRAVDMIVAYGAGGGTDTIARQLAEPLSDILGQPVVVKNLAGAGGTIGAAAAAGADPDGYTLYMMAAGHTVAAAMYKELPYDPGEDFVGVSGIATMPLVLIARPDAEIDNIEELVTTAKADPGGLTIASVGIGSTQHLTAALIASELGIELLEIPYAKTPEGLAAVMSGEVDFMVEVASTVIGQIGSGDLKGIGVTSPEPHPAIPEVGTFASAGYDLDVSTWYGVAAPAGTDEAILSAASAAVAEAVGSETFATSLGERGFILSPSSPEAFTQKFRDAIGVWQKVREDAGIEQN</sequence>
<dbReference type="PIRSF" id="PIRSF017082">
    <property type="entry name" value="YflP"/>
    <property type="match status" value="1"/>
</dbReference>
<dbReference type="RefSeq" id="WP_092429173.1">
    <property type="nucleotide sequence ID" value="NZ_FNCL01000013.1"/>
</dbReference>